<dbReference type="GO" id="GO:0015450">
    <property type="term" value="F:protein-transporting ATPase activity"/>
    <property type="evidence" value="ECO:0007669"/>
    <property type="project" value="InterPro"/>
</dbReference>
<dbReference type="InterPro" id="IPR022646">
    <property type="entry name" value="SecD/SecF_CS"/>
</dbReference>
<dbReference type="AlphaFoldDB" id="A0A382D2I6"/>
<feature type="non-terminal residue" evidence="12">
    <location>
        <position position="291"/>
    </location>
</feature>
<feature type="transmembrane region" description="Helical" evidence="10">
    <location>
        <begin position="161"/>
        <end position="178"/>
    </location>
</feature>
<organism evidence="12">
    <name type="scientific">marine metagenome</name>
    <dbReference type="NCBI Taxonomy" id="408172"/>
    <lineage>
        <taxon>unclassified sequences</taxon>
        <taxon>metagenomes</taxon>
        <taxon>ecological metagenomes</taxon>
    </lineage>
</organism>
<proteinExistence type="inferred from homology"/>
<dbReference type="PANTHER" id="PTHR30081:SF8">
    <property type="entry name" value="PROTEIN TRANSLOCASE SUBUNIT SECF"/>
    <property type="match status" value="1"/>
</dbReference>
<protein>
    <recommendedName>
        <fullName evidence="2">Protein translocase subunit SecF</fullName>
    </recommendedName>
</protein>
<dbReference type="InterPro" id="IPR048634">
    <property type="entry name" value="SecD_SecF_C"/>
</dbReference>
<dbReference type="InterPro" id="IPR005665">
    <property type="entry name" value="SecF_bac"/>
</dbReference>
<dbReference type="InterPro" id="IPR055344">
    <property type="entry name" value="SecD_SecF_C_bact"/>
</dbReference>
<dbReference type="Gene3D" id="1.20.1640.10">
    <property type="entry name" value="Multidrug efflux transporter AcrB transmembrane domain"/>
    <property type="match status" value="1"/>
</dbReference>
<keyword evidence="3" id="KW-0813">Transport</keyword>
<dbReference type="InterPro" id="IPR022813">
    <property type="entry name" value="SecD/SecF_arch_bac"/>
</dbReference>
<evidence type="ECO:0000256" key="10">
    <source>
        <dbReference type="SAM" id="Phobius"/>
    </source>
</evidence>
<dbReference type="PRINTS" id="PR01755">
    <property type="entry name" value="SECFTRNLCASE"/>
</dbReference>
<evidence type="ECO:0000256" key="1">
    <source>
        <dbReference type="ARBA" id="ARBA00004651"/>
    </source>
</evidence>
<feature type="transmembrane region" description="Helical" evidence="10">
    <location>
        <begin position="264"/>
        <end position="285"/>
    </location>
</feature>
<evidence type="ECO:0000256" key="2">
    <source>
        <dbReference type="ARBA" id="ARBA00015792"/>
    </source>
</evidence>
<keyword evidence="7 10" id="KW-1133">Transmembrane helix</keyword>
<comment type="subcellular location">
    <subcellularLocation>
        <location evidence="1">Cell membrane</location>
        <topology evidence="1">Multi-pass membrane protein</topology>
    </subcellularLocation>
</comment>
<accession>A0A382D2I6</accession>
<evidence type="ECO:0000256" key="3">
    <source>
        <dbReference type="ARBA" id="ARBA00022448"/>
    </source>
</evidence>
<evidence type="ECO:0000256" key="5">
    <source>
        <dbReference type="ARBA" id="ARBA00022692"/>
    </source>
</evidence>
<keyword evidence="6" id="KW-0653">Protein transport</keyword>
<dbReference type="GO" id="GO:0006886">
    <property type="term" value="P:intracellular protein transport"/>
    <property type="evidence" value="ECO:0007669"/>
    <property type="project" value="InterPro"/>
</dbReference>
<evidence type="ECO:0000259" key="11">
    <source>
        <dbReference type="Pfam" id="PF02355"/>
    </source>
</evidence>
<feature type="transmembrane region" description="Helical" evidence="10">
    <location>
        <begin position="210"/>
        <end position="233"/>
    </location>
</feature>
<dbReference type="InterPro" id="IPR022645">
    <property type="entry name" value="SecD/SecF_bac"/>
</dbReference>
<dbReference type="GO" id="GO:0005886">
    <property type="term" value="C:plasma membrane"/>
    <property type="evidence" value="ECO:0007669"/>
    <property type="project" value="UniProtKB-SubCell"/>
</dbReference>
<evidence type="ECO:0000256" key="9">
    <source>
        <dbReference type="ARBA" id="ARBA00023136"/>
    </source>
</evidence>
<dbReference type="PANTHER" id="PTHR30081">
    <property type="entry name" value="PROTEIN-EXPORT MEMBRANE PROTEIN SEC"/>
    <property type="match status" value="1"/>
</dbReference>
<dbReference type="Pfam" id="PF07549">
    <property type="entry name" value="Sec_GG"/>
    <property type="match status" value="1"/>
</dbReference>
<reference evidence="12" key="1">
    <citation type="submission" date="2018-05" db="EMBL/GenBank/DDBJ databases">
        <authorList>
            <person name="Lanie J.A."/>
            <person name="Ng W.-L."/>
            <person name="Kazmierczak K.M."/>
            <person name="Andrzejewski T.M."/>
            <person name="Davidsen T.M."/>
            <person name="Wayne K.J."/>
            <person name="Tettelin H."/>
            <person name="Glass J.I."/>
            <person name="Rusch D."/>
            <person name="Podicherti R."/>
            <person name="Tsui H.-C.T."/>
            <person name="Winkler M.E."/>
        </authorList>
    </citation>
    <scope>NUCLEOTIDE SEQUENCE</scope>
</reference>
<sequence length="291" mass="31822">MEFLKRDTRLDFLGWRKQAVLASLVVIAIGLVSLFFRGLNFGIDFTGGTLVEVSYAETVDANEIRANLRNAGFNDVIVQYFGTSRDVMIRLPANSATNAAETSSLIMASLRAPFSETLADSPEGKNQRCVTAGNQSQDCHVQMRRVEFVGPQVGDELTEDGGLAMLYALIGILAYVAWRFEWRFALGAVTALVHDVAITIGFFSLTGLEFSLPVLAAVLAVIGYSLNDTIVVFDRIRENFRKMRRGTVSEIMNSAINQTLRRTLLTSLTTLLVVVTLLLVGGEIIKGFAAA</sequence>
<evidence type="ECO:0000256" key="7">
    <source>
        <dbReference type="ARBA" id="ARBA00022989"/>
    </source>
</evidence>
<dbReference type="NCBIfam" id="TIGR00966">
    <property type="entry name" value="transloc_SecF"/>
    <property type="match status" value="1"/>
</dbReference>
<name>A0A382D2I6_9ZZZZ</name>
<evidence type="ECO:0000313" key="12">
    <source>
        <dbReference type="EMBL" id="SVB32232.1"/>
    </source>
</evidence>
<feature type="domain" description="Protein export membrane protein SecD/SecF C-terminal" evidence="11">
    <location>
        <begin position="135"/>
        <end position="290"/>
    </location>
</feature>
<feature type="transmembrane region" description="Helical" evidence="10">
    <location>
        <begin position="20"/>
        <end position="39"/>
    </location>
</feature>
<feature type="transmembrane region" description="Helical" evidence="10">
    <location>
        <begin position="185"/>
        <end position="204"/>
    </location>
</feature>
<keyword evidence="8" id="KW-0811">Translocation</keyword>
<dbReference type="HAMAP" id="MF_01464_B">
    <property type="entry name" value="SecF_B"/>
    <property type="match status" value="1"/>
</dbReference>
<dbReference type="NCBIfam" id="TIGR00916">
    <property type="entry name" value="2A0604s01"/>
    <property type="match status" value="1"/>
</dbReference>
<gene>
    <name evidence="12" type="ORF">METZ01_LOCUS185086</name>
</gene>
<evidence type="ECO:0000256" key="4">
    <source>
        <dbReference type="ARBA" id="ARBA00022475"/>
    </source>
</evidence>
<dbReference type="Pfam" id="PF02355">
    <property type="entry name" value="SecD_SecF_C"/>
    <property type="match status" value="1"/>
</dbReference>
<evidence type="ECO:0000256" key="6">
    <source>
        <dbReference type="ARBA" id="ARBA00022927"/>
    </source>
</evidence>
<evidence type="ECO:0000256" key="8">
    <source>
        <dbReference type="ARBA" id="ARBA00023010"/>
    </source>
</evidence>
<keyword evidence="4" id="KW-1003">Cell membrane</keyword>
<dbReference type="EMBL" id="UINC01037158">
    <property type="protein sequence ID" value="SVB32232.1"/>
    <property type="molecule type" value="Genomic_DNA"/>
</dbReference>
<keyword evidence="5 10" id="KW-0812">Transmembrane</keyword>
<dbReference type="SUPFAM" id="SSF82866">
    <property type="entry name" value="Multidrug efflux transporter AcrB transmembrane domain"/>
    <property type="match status" value="1"/>
</dbReference>
<keyword evidence="9 10" id="KW-0472">Membrane</keyword>